<dbReference type="GO" id="GO:0009401">
    <property type="term" value="P:phosphoenolpyruvate-dependent sugar phosphotransferase system"/>
    <property type="evidence" value="ECO:0007669"/>
    <property type="project" value="UniProtKB-KW"/>
</dbReference>
<comment type="caution">
    <text evidence="8">The sequence shown here is derived from an EMBL/GenBank/DDBJ whole genome shotgun (WGS) entry which is preliminary data.</text>
</comment>
<reference evidence="8 9" key="1">
    <citation type="submission" date="2020-07" db="EMBL/GenBank/DDBJ databases">
        <authorList>
            <person name="Feng H."/>
        </authorList>
    </citation>
    <scope>NUCLEOTIDE SEQUENCE [LARGE SCALE GENOMIC DNA]</scope>
    <source>
        <strain evidence="9">s-10</strain>
    </source>
</reference>
<evidence type="ECO:0000259" key="7">
    <source>
        <dbReference type="PROSITE" id="PS51094"/>
    </source>
</evidence>
<dbReference type="Pfam" id="PF00359">
    <property type="entry name" value="PTS_EIIA_2"/>
    <property type="match status" value="1"/>
</dbReference>
<dbReference type="EMBL" id="JACEIQ010000002">
    <property type="protein sequence ID" value="MBA4493536.1"/>
    <property type="molecule type" value="Genomic_DNA"/>
</dbReference>
<name>A0A7W1WP91_9BACL</name>
<dbReference type="SUPFAM" id="SSF55804">
    <property type="entry name" value="Phoshotransferase/anion transport protein"/>
    <property type="match status" value="1"/>
</dbReference>
<protein>
    <submittedName>
        <fullName evidence="8">PTS sugar transporter subunit IIA</fullName>
    </submittedName>
</protein>
<evidence type="ECO:0000256" key="3">
    <source>
        <dbReference type="ARBA" id="ARBA00022490"/>
    </source>
</evidence>
<gene>
    <name evidence="8" type="ORF">H1191_04370</name>
</gene>
<dbReference type="GO" id="GO:0005737">
    <property type="term" value="C:cytoplasm"/>
    <property type="evidence" value="ECO:0007669"/>
    <property type="project" value="UniProtKB-SubCell"/>
</dbReference>
<keyword evidence="5" id="KW-0598">Phosphotransferase system</keyword>
<evidence type="ECO:0000256" key="2">
    <source>
        <dbReference type="ARBA" id="ARBA00022448"/>
    </source>
</evidence>
<dbReference type="InterPro" id="IPR002178">
    <property type="entry name" value="PTS_EIIA_type-2_dom"/>
</dbReference>
<dbReference type="InterPro" id="IPR016152">
    <property type="entry name" value="PTrfase/Anion_transptr"/>
</dbReference>
<proteinExistence type="predicted"/>
<dbReference type="AlphaFoldDB" id="A0A7W1WP91"/>
<keyword evidence="3" id="KW-0963">Cytoplasm</keyword>
<keyword evidence="8" id="KW-0762">Sugar transport</keyword>
<keyword evidence="2" id="KW-0813">Transport</keyword>
<keyword evidence="9" id="KW-1185">Reference proteome</keyword>
<evidence type="ECO:0000256" key="6">
    <source>
        <dbReference type="ARBA" id="ARBA00022777"/>
    </source>
</evidence>
<dbReference type="GO" id="GO:0016301">
    <property type="term" value="F:kinase activity"/>
    <property type="evidence" value="ECO:0007669"/>
    <property type="project" value="UniProtKB-KW"/>
</dbReference>
<accession>A0A7W1WP91</accession>
<evidence type="ECO:0000256" key="5">
    <source>
        <dbReference type="ARBA" id="ARBA00022683"/>
    </source>
</evidence>
<dbReference type="Gene3D" id="3.40.930.10">
    <property type="entry name" value="Mannitol-specific EII, Chain A"/>
    <property type="match status" value="1"/>
</dbReference>
<feature type="domain" description="PTS EIIA type-2" evidence="7">
    <location>
        <begin position="2"/>
        <end position="145"/>
    </location>
</feature>
<dbReference type="PANTHER" id="PTHR36203">
    <property type="entry name" value="ASCORBATE-SPECIFIC PTS SYSTEM EIIA COMPONENT"/>
    <property type="match status" value="1"/>
</dbReference>
<dbReference type="Proteomes" id="UP000535491">
    <property type="component" value="Unassembled WGS sequence"/>
</dbReference>
<evidence type="ECO:0000313" key="9">
    <source>
        <dbReference type="Proteomes" id="UP000535491"/>
    </source>
</evidence>
<sequence>MRFLEESLTHFGVEAESPVQAIREAGRLLVNAGTASESYIEAMLHSFEKNGPYFVIAPHIALPHARPEDGVIEASVSMIQLKNPVKFGHQANDPVRLVFAIGASSSEDHLELLQKISTLLSNQENVKKLGEAKCYETIQELIGGI</sequence>
<dbReference type="RefSeq" id="WP_181750821.1">
    <property type="nucleotide sequence ID" value="NZ_JACEIQ010000002.1"/>
</dbReference>
<dbReference type="PROSITE" id="PS51094">
    <property type="entry name" value="PTS_EIIA_TYPE_2"/>
    <property type="match status" value="1"/>
</dbReference>
<evidence type="ECO:0000313" key="8">
    <source>
        <dbReference type="EMBL" id="MBA4493536.1"/>
    </source>
</evidence>
<keyword evidence="4" id="KW-0808">Transferase</keyword>
<dbReference type="CDD" id="cd00211">
    <property type="entry name" value="PTS_IIA_fru"/>
    <property type="match status" value="1"/>
</dbReference>
<keyword evidence="6" id="KW-0418">Kinase</keyword>
<dbReference type="InterPro" id="IPR051351">
    <property type="entry name" value="Ascorbate-PTS_EIIA_comp"/>
</dbReference>
<evidence type="ECO:0000256" key="1">
    <source>
        <dbReference type="ARBA" id="ARBA00004496"/>
    </source>
</evidence>
<dbReference type="PANTHER" id="PTHR36203:SF5">
    <property type="entry name" value="PTS SYSTEM, EIIA COMPONENT"/>
    <property type="match status" value="1"/>
</dbReference>
<evidence type="ECO:0000256" key="4">
    <source>
        <dbReference type="ARBA" id="ARBA00022679"/>
    </source>
</evidence>
<comment type="subcellular location">
    <subcellularLocation>
        <location evidence="1">Cytoplasm</location>
    </subcellularLocation>
</comment>
<organism evidence="8 9">
    <name type="scientific">Paenactinomyces guangxiensis</name>
    <dbReference type="NCBI Taxonomy" id="1490290"/>
    <lineage>
        <taxon>Bacteria</taxon>
        <taxon>Bacillati</taxon>
        <taxon>Bacillota</taxon>
        <taxon>Bacilli</taxon>
        <taxon>Bacillales</taxon>
        <taxon>Thermoactinomycetaceae</taxon>
        <taxon>Paenactinomyces</taxon>
    </lineage>
</organism>